<dbReference type="WBParaSite" id="nRc.2.0.1.t23459-RA">
    <property type="protein sequence ID" value="nRc.2.0.1.t23459-RA"/>
    <property type="gene ID" value="nRc.2.0.1.g23459"/>
</dbReference>
<evidence type="ECO:0000256" key="3">
    <source>
        <dbReference type="ARBA" id="ARBA00022989"/>
    </source>
</evidence>
<protein>
    <submittedName>
        <fullName evidence="7">Receptor ligand binding region domain-containing protein</fullName>
    </submittedName>
</protein>
<evidence type="ECO:0000256" key="1">
    <source>
        <dbReference type="ARBA" id="ARBA00004370"/>
    </source>
</evidence>
<sequence length="125" mass="13740">LAITALLASNLNLPAFAPFSIAASLGNKVKYTTLTRISHYLNQVEAVATLIAYYNWSRVAIFRNIGAVCDVCLAGIGDALRYQSVDIATTLVANFSNPDDVRYTLIELKTWARIIQLETNLDIDC</sequence>
<evidence type="ECO:0000313" key="7">
    <source>
        <dbReference type="WBParaSite" id="nRc.2.0.1.t23459-RA"/>
    </source>
</evidence>
<keyword evidence="4" id="KW-0472">Membrane</keyword>
<organism evidence="6 7">
    <name type="scientific">Romanomermis culicivorax</name>
    <name type="common">Nematode worm</name>
    <dbReference type="NCBI Taxonomy" id="13658"/>
    <lineage>
        <taxon>Eukaryota</taxon>
        <taxon>Metazoa</taxon>
        <taxon>Ecdysozoa</taxon>
        <taxon>Nematoda</taxon>
        <taxon>Enoplea</taxon>
        <taxon>Dorylaimia</taxon>
        <taxon>Mermithida</taxon>
        <taxon>Mermithoidea</taxon>
        <taxon>Mermithidae</taxon>
        <taxon>Romanomermis</taxon>
    </lineage>
</organism>
<evidence type="ECO:0000313" key="6">
    <source>
        <dbReference type="Proteomes" id="UP000887565"/>
    </source>
</evidence>
<dbReference type="Proteomes" id="UP000887565">
    <property type="component" value="Unplaced"/>
</dbReference>
<evidence type="ECO:0000259" key="5">
    <source>
        <dbReference type="Pfam" id="PF01094"/>
    </source>
</evidence>
<dbReference type="Pfam" id="PF01094">
    <property type="entry name" value="ANF_receptor"/>
    <property type="match status" value="1"/>
</dbReference>
<dbReference type="InterPro" id="IPR028082">
    <property type="entry name" value="Peripla_BP_I"/>
</dbReference>
<name>A0A915JAF1_ROMCU</name>
<dbReference type="AlphaFoldDB" id="A0A915JAF1"/>
<dbReference type="GO" id="GO:0016020">
    <property type="term" value="C:membrane"/>
    <property type="evidence" value="ECO:0007669"/>
    <property type="project" value="UniProtKB-SubCell"/>
</dbReference>
<proteinExistence type="predicted"/>
<keyword evidence="3" id="KW-1133">Transmembrane helix</keyword>
<dbReference type="Gene3D" id="3.40.50.2300">
    <property type="match status" value="2"/>
</dbReference>
<reference evidence="7" key="1">
    <citation type="submission" date="2022-11" db="UniProtKB">
        <authorList>
            <consortium name="WormBaseParasite"/>
        </authorList>
    </citation>
    <scope>IDENTIFICATION</scope>
</reference>
<keyword evidence="2" id="KW-0812">Transmembrane</keyword>
<dbReference type="InterPro" id="IPR001828">
    <property type="entry name" value="ANF_lig-bd_rcpt"/>
</dbReference>
<accession>A0A915JAF1</accession>
<evidence type="ECO:0000256" key="4">
    <source>
        <dbReference type="ARBA" id="ARBA00023136"/>
    </source>
</evidence>
<evidence type="ECO:0000256" key="2">
    <source>
        <dbReference type="ARBA" id="ARBA00022692"/>
    </source>
</evidence>
<comment type="subcellular location">
    <subcellularLocation>
        <location evidence="1">Membrane</location>
    </subcellularLocation>
</comment>
<keyword evidence="6" id="KW-1185">Reference proteome</keyword>
<feature type="domain" description="Receptor ligand binding region" evidence="5">
    <location>
        <begin position="3"/>
        <end position="115"/>
    </location>
</feature>
<dbReference type="SUPFAM" id="SSF53822">
    <property type="entry name" value="Periplasmic binding protein-like I"/>
    <property type="match status" value="1"/>
</dbReference>